<evidence type="ECO:0000256" key="7">
    <source>
        <dbReference type="SAM" id="Phobius"/>
    </source>
</evidence>
<dbReference type="PROSITE" id="PS01271">
    <property type="entry name" value="NA_SULFATE"/>
    <property type="match status" value="1"/>
</dbReference>
<feature type="transmembrane region" description="Helical" evidence="7">
    <location>
        <begin position="452"/>
        <end position="470"/>
    </location>
</feature>
<reference evidence="9" key="1">
    <citation type="submission" date="2021-04" db="EMBL/GenBank/DDBJ databases">
        <authorList>
            <person name="Rodrigo-Torres L."/>
            <person name="Arahal R. D."/>
            <person name="Lucena T."/>
        </authorList>
    </citation>
    <scope>NUCLEOTIDE SEQUENCE</scope>
    <source>
        <strain evidence="9">AS29M-1</strain>
    </source>
</reference>
<accession>A0A916NAF8</accession>
<evidence type="ECO:0000256" key="1">
    <source>
        <dbReference type="ARBA" id="ARBA00004141"/>
    </source>
</evidence>
<comment type="subcellular location">
    <subcellularLocation>
        <location evidence="1">Membrane</location>
        <topology evidence="1">Multi-pass membrane protein</topology>
    </subcellularLocation>
</comment>
<keyword evidence="3 7" id="KW-0812">Transmembrane</keyword>
<dbReference type="Gene3D" id="3.30.70.1450">
    <property type="entry name" value="Regulator of K+ conductance, C-terminal domain"/>
    <property type="match status" value="2"/>
</dbReference>
<sequence length="597" mass="65289">MGSAMIITLLVILGALVLFITGWLTVDIVGLLIILSLVIFGVISPEEGVSGFSNNATLTVAFMFVVSAAVLKTGALQHFAIRLSKVFKKNYNLGMFLMMLLVAVISAFVNNTPVVAVFIPVIIQIANHSGKSPAKMLIPLSFASILGGMCTLVGTSTNILVDGILRKEGFEGFDMFTFSHLGVVFMIIGLIYMLFLGIRLLPRHRKQEDLDEKFNMKDYVSEIKIQQGHPSVGKRIMDSDWVRDLEMDIIEVRRDGDTYALPAGDFVIQEGDVLKVKCSISKLKNLKDLQKASNAPTVEISRDTLKNPWTTLVEMVVTADSSFDGKTLKDLDFRRVYRSVPLAVKQREEVVHKKLYDTPLKSGDIILAEVKNHYLPELRKIERGQNAPFVMLSEDAYQDFSPRKFGVVALILAAVIGVAATGVTSIMIAAMAGVVSFVLLGIIDMKEVYRAINWQIVFLLAGALSLGTAMQNSGLDMYFADGILGQLKGWGPVAVLSGVYLMSSILTELMSNNATAALMTPIALGIASSLGVSYMPFVIAVMIASSASFMTPIGYQTNAMVFSAGQYKFVDFLKVGTAMNILFWIIATFLIPVFFPF</sequence>
<keyword evidence="10" id="KW-1185">Reference proteome</keyword>
<dbReference type="InterPro" id="IPR006037">
    <property type="entry name" value="RCK_C"/>
</dbReference>
<evidence type="ECO:0000256" key="4">
    <source>
        <dbReference type="ARBA" id="ARBA00022737"/>
    </source>
</evidence>
<keyword evidence="5 7" id="KW-1133">Transmembrane helix</keyword>
<evidence type="ECO:0000313" key="9">
    <source>
        <dbReference type="EMBL" id="CAG5080615.1"/>
    </source>
</evidence>
<evidence type="ECO:0000256" key="6">
    <source>
        <dbReference type="ARBA" id="ARBA00023136"/>
    </source>
</evidence>
<dbReference type="InterPro" id="IPR031312">
    <property type="entry name" value="Na/sul_symport_CS"/>
</dbReference>
<dbReference type="SUPFAM" id="SSF116726">
    <property type="entry name" value="TrkA C-terminal domain-like"/>
    <property type="match status" value="2"/>
</dbReference>
<protein>
    <recommendedName>
        <fullName evidence="8">RCK C-terminal domain-containing protein</fullName>
    </recommendedName>
</protein>
<dbReference type="KEGG" id="ptan:CRYO30217_01396"/>
<feature type="transmembrane region" description="Helical" evidence="7">
    <location>
        <begin position="91"/>
        <end position="108"/>
    </location>
</feature>
<feature type="transmembrane region" description="Helical" evidence="7">
    <location>
        <begin position="52"/>
        <end position="71"/>
    </location>
</feature>
<evidence type="ECO:0000256" key="5">
    <source>
        <dbReference type="ARBA" id="ARBA00022989"/>
    </source>
</evidence>
<feature type="transmembrane region" description="Helical" evidence="7">
    <location>
        <begin position="7"/>
        <end position="40"/>
    </location>
</feature>
<dbReference type="GO" id="GO:0006813">
    <property type="term" value="P:potassium ion transport"/>
    <property type="evidence" value="ECO:0007669"/>
    <property type="project" value="InterPro"/>
</dbReference>
<feature type="transmembrane region" description="Helical" evidence="7">
    <location>
        <begin position="137"/>
        <end position="161"/>
    </location>
</feature>
<keyword evidence="2" id="KW-0813">Transport</keyword>
<feature type="transmembrane region" description="Helical" evidence="7">
    <location>
        <begin position="181"/>
        <end position="201"/>
    </location>
</feature>
<evidence type="ECO:0000256" key="3">
    <source>
        <dbReference type="ARBA" id="ARBA00022692"/>
    </source>
</evidence>
<dbReference type="GO" id="GO:0005886">
    <property type="term" value="C:plasma membrane"/>
    <property type="evidence" value="ECO:0007669"/>
    <property type="project" value="TreeGrafter"/>
</dbReference>
<feature type="transmembrane region" description="Helical" evidence="7">
    <location>
        <begin position="426"/>
        <end position="445"/>
    </location>
</feature>
<keyword evidence="4" id="KW-0677">Repeat</keyword>
<dbReference type="AlphaFoldDB" id="A0A916NAF8"/>
<feature type="domain" description="RCK C-terminal" evidence="8">
    <location>
        <begin position="208"/>
        <end position="292"/>
    </location>
</feature>
<gene>
    <name evidence="9" type="ORF">CRYO30217_01396</name>
</gene>
<dbReference type="EMBL" id="OU015584">
    <property type="protein sequence ID" value="CAG5080615.1"/>
    <property type="molecule type" value="Genomic_DNA"/>
</dbReference>
<dbReference type="InterPro" id="IPR051679">
    <property type="entry name" value="DASS-Related_Transporters"/>
</dbReference>
<dbReference type="PANTHER" id="PTHR43652">
    <property type="entry name" value="BASIC AMINO ACID ANTIPORTER YFCC-RELATED"/>
    <property type="match status" value="1"/>
</dbReference>
<evidence type="ECO:0000259" key="8">
    <source>
        <dbReference type="PROSITE" id="PS51202"/>
    </source>
</evidence>
<feature type="transmembrane region" description="Helical" evidence="7">
    <location>
        <begin position="522"/>
        <end position="555"/>
    </location>
</feature>
<dbReference type="InterPro" id="IPR036721">
    <property type="entry name" value="RCK_C_sf"/>
</dbReference>
<dbReference type="PROSITE" id="PS51202">
    <property type="entry name" value="RCK_C"/>
    <property type="match status" value="2"/>
</dbReference>
<keyword evidence="6 7" id="KW-0472">Membrane</keyword>
<dbReference type="Proteomes" id="UP000683507">
    <property type="component" value="Chromosome"/>
</dbReference>
<dbReference type="PANTHER" id="PTHR43652:SF2">
    <property type="entry name" value="BASIC AMINO ACID ANTIPORTER YFCC-RELATED"/>
    <property type="match status" value="1"/>
</dbReference>
<dbReference type="InterPro" id="IPR004680">
    <property type="entry name" value="Cit_transptr-like_dom"/>
</dbReference>
<dbReference type="Pfam" id="PF03600">
    <property type="entry name" value="CitMHS"/>
    <property type="match status" value="1"/>
</dbReference>
<feature type="domain" description="RCK C-terminal" evidence="8">
    <location>
        <begin position="300"/>
        <end position="384"/>
    </location>
</feature>
<name>A0A916NAF8_9FLAO</name>
<dbReference type="Pfam" id="PF02080">
    <property type="entry name" value="TrkA_C"/>
    <property type="match status" value="2"/>
</dbReference>
<organism evidence="9 10">
    <name type="scientific">Parvicella tangerina</name>
    <dbReference type="NCBI Taxonomy" id="2829795"/>
    <lineage>
        <taxon>Bacteria</taxon>
        <taxon>Pseudomonadati</taxon>
        <taxon>Bacteroidota</taxon>
        <taxon>Flavobacteriia</taxon>
        <taxon>Flavobacteriales</taxon>
        <taxon>Parvicellaceae</taxon>
        <taxon>Parvicella</taxon>
    </lineage>
</organism>
<feature type="transmembrane region" description="Helical" evidence="7">
    <location>
        <begin position="405"/>
        <end position="420"/>
    </location>
</feature>
<dbReference type="GO" id="GO:0008324">
    <property type="term" value="F:monoatomic cation transmembrane transporter activity"/>
    <property type="evidence" value="ECO:0007669"/>
    <property type="project" value="InterPro"/>
</dbReference>
<evidence type="ECO:0000313" key="10">
    <source>
        <dbReference type="Proteomes" id="UP000683507"/>
    </source>
</evidence>
<feature type="transmembrane region" description="Helical" evidence="7">
    <location>
        <begin position="490"/>
        <end position="510"/>
    </location>
</feature>
<evidence type="ECO:0000256" key="2">
    <source>
        <dbReference type="ARBA" id="ARBA00022448"/>
    </source>
</evidence>
<feature type="transmembrane region" description="Helical" evidence="7">
    <location>
        <begin position="575"/>
        <end position="595"/>
    </location>
</feature>
<proteinExistence type="predicted"/>